<dbReference type="InterPro" id="IPR002035">
    <property type="entry name" value="VWF_A"/>
</dbReference>
<protein>
    <recommendedName>
        <fullName evidence="2">VWFA domain-containing protein</fullName>
    </recommendedName>
</protein>
<accession>A0AA39PIF6</accession>
<keyword evidence="4" id="KW-1185">Reference proteome</keyword>
<dbReference type="EMBL" id="JAUEPR010000005">
    <property type="protein sequence ID" value="KAK0484882.1"/>
    <property type="molecule type" value="Genomic_DNA"/>
</dbReference>
<feature type="region of interest" description="Disordered" evidence="1">
    <location>
        <begin position="1"/>
        <end position="37"/>
    </location>
</feature>
<proteinExistence type="predicted"/>
<dbReference type="SUPFAM" id="SSF53300">
    <property type="entry name" value="vWA-like"/>
    <property type="match status" value="1"/>
</dbReference>
<organism evidence="3 4">
    <name type="scientific">Armillaria novae-zelandiae</name>
    <dbReference type="NCBI Taxonomy" id="153914"/>
    <lineage>
        <taxon>Eukaryota</taxon>
        <taxon>Fungi</taxon>
        <taxon>Dikarya</taxon>
        <taxon>Basidiomycota</taxon>
        <taxon>Agaricomycotina</taxon>
        <taxon>Agaricomycetes</taxon>
        <taxon>Agaricomycetidae</taxon>
        <taxon>Agaricales</taxon>
        <taxon>Marasmiineae</taxon>
        <taxon>Physalacriaceae</taxon>
        <taxon>Armillaria</taxon>
    </lineage>
</organism>
<comment type="caution">
    <text evidence="3">The sequence shown here is derived from an EMBL/GenBank/DDBJ whole genome shotgun (WGS) entry which is preliminary data.</text>
</comment>
<dbReference type="PROSITE" id="PS50234">
    <property type="entry name" value="VWFA"/>
    <property type="match status" value="1"/>
</dbReference>
<feature type="region of interest" description="Disordered" evidence="1">
    <location>
        <begin position="254"/>
        <end position="288"/>
    </location>
</feature>
<dbReference type="Gene3D" id="3.40.50.410">
    <property type="entry name" value="von Willebrand factor, type A domain"/>
    <property type="match status" value="1"/>
</dbReference>
<dbReference type="Proteomes" id="UP001175227">
    <property type="component" value="Unassembled WGS sequence"/>
</dbReference>
<feature type="compositionally biased region" description="Basic and acidic residues" evidence="1">
    <location>
        <begin position="254"/>
        <end position="266"/>
    </location>
</feature>
<dbReference type="PANTHER" id="PTHR34706:SF1">
    <property type="entry name" value="VWFA DOMAIN-CONTAINING PROTEIN"/>
    <property type="match status" value="1"/>
</dbReference>
<sequence>MFISRHSLTSSLQLSTMGNSPSNRKKSPETLYEAPKSSPEENEYLYLTRFDTVLIVDDSGSMRGEGRWLVAGKALAELAYVAAQYDGDGIEIQFLNNPIVKNGLKTKEEIMQLFQSITPNGLTPIGSKLDGLITKYIEEYKKLRHTDQQPKPVNYILLTDGVPTDSKPLTPEEVIVKAAKALDEIYAPQIQVGIQFVQVGADTNATRYLQKLDDTLKHAYSIRDIVDTAPARAGHDLDGQDMIKILTGGINRRVDNEEGAKKRSSERYGNPLFQDSHHHHEPQVDKKW</sequence>
<gene>
    <name evidence="3" type="ORF">IW261DRAFT_1459215</name>
</gene>
<reference evidence="3" key="1">
    <citation type="submission" date="2023-06" db="EMBL/GenBank/DDBJ databases">
        <authorList>
            <consortium name="Lawrence Berkeley National Laboratory"/>
            <person name="Ahrendt S."/>
            <person name="Sahu N."/>
            <person name="Indic B."/>
            <person name="Wong-Bajracharya J."/>
            <person name="Merenyi Z."/>
            <person name="Ke H.-M."/>
            <person name="Monk M."/>
            <person name="Kocsube S."/>
            <person name="Drula E."/>
            <person name="Lipzen A."/>
            <person name="Balint B."/>
            <person name="Henrissat B."/>
            <person name="Andreopoulos B."/>
            <person name="Martin F.M."/>
            <person name="Harder C.B."/>
            <person name="Rigling D."/>
            <person name="Ford K.L."/>
            <person name="Foster G.D."/>
            <person name="Pangilinan J."/>
            <person name="Papanicolaou A."/>
            <person name="Barry K."/>
            <person name="LaButti K."/>
            <person name="Viragh M."/>
            <person name="Koriabine M."/>
            <person name="Yan M."/>
            <person name="Riley R."/>
            <person name="Champramary S."/>
            <person name="Plett K.L."/>
            <person name="Tsai I.J."/>
            <person name="Slot J."/>
            <person name="Sipos G."/>
            <person name="Plett J."/>
            <person name="Nagy L.G."/>
            <person name="Grigoriev I.V."/>
        </authorList>
    </citation>
    <scope>NUCLEOTIDE SEQUENCE</scope>
    <source>
        <strain evidence="3">ICMP 16352</strain>
    </source>
</reference>
<name>A0AA39PIF6_9AGAR</name>
<feature type="compositionally biased region" description="Basic and acidic residues" evidence="1">
    <location>
        <begin position="275"/>
        <end position="288"/>
    </location>
</feature>
<feature type="domain" description="VWFA" evidence="2">
    <location>
        <begin position="51"/>
        <end position="246"/>
    </location>
</feature>
<feature type="compositionally biased region" description="Polar residues" evidence="1">
    <location>
        <begin position="1"/>
        <end position="22"/>
    </location>
</feature>
<evidence type="ECO:0000259" key="2">
    <source>
        <dbReference type="PROSITE" id="PS50234"/>
    </source>
</evidence>
<evidence type="ECO:0000313" key="3">
    <source>
        <dbReference type="EMBL" id="KAK0484882.1"/>
    </source>
</evidence>
<evidence type="ECO:0000256" key="1">
    <source>
        <dbReference type="SAM" id="MobiDB-lite"/>
    </source>
</evidence>
<dbReference type="PANTHER" id="PTHR34706">
    <property type="entry name" value="SLR1338 PROTEIN"/>
    <property type="match status" value="1"/>
</dbReference>
<dbReference type="AlphaFoldDB" id="A0AA39PIF6"/>
<evidence type="ECO:0000313" key="4">
    <source>
        <dbReference type="Proteomes" id="UP001175227"/>
    </source>
</evidence>
<dbReference type="InterPro" id="IPR036465">
    <property type="entry name" value="vWFA_dom_sf"/>
</dbReference>